<protein>
    <submittedName>
        <fullName evidence="2">Uncharacterized protein</fullName>
    </submittedName>
</protein>
<evidence type="ECO:0000256" key="1">
    <source>
        <dbReference type="SAM" id="MobiDB-lite"/>
    </source>
</evidence>
<dbReference type="Proteomes" id="UP001595799">
    <property type="component" value="Unassembled WGS sequence"/>
</dbReference>
<feature type="compositionally biased region" description="Basic and acidic residues" evidence="1">
    <location>
        <begin position="1"/>
        <end position="11"/>
    </location>
</feature>
<name>A0ABV8UGN6_9PROT</name>
<proteinExistence type="predicted"/>
<evidence type="ECO:0000313" key="3">
    <source>
        <dbReference type="Proteomes" id="UP001595799"/>
    </source>
</evidence>
<comment type="caution">
    <text evidence="2">The sequence shown here is derived from an EMBL/GenBank/DDBJ whole genome shotgun (WGS) entry which is preliminary data.</text>
</comment>
<reference evidence="3" key="1">
    <citation type="journal article" date="2019" name="Int. J. Syst. Evol. Microbiol.">
        <title>The Global Catalogue of Microorganisms (GCM) 10K type strain sequencing project: providing services to taxonomists for standard genome sequencing and annotation.</title>
        <authorList>
            <consortium name="The Broad Institute Genomics Platform"/>
            <consortium name="The Broad Institute Genome Sequencing Center for Infectious Disease"/>
            <person name="Wu L."/>
            <person name="Ma J."/>
        </authorList>
    </citation>
    <scope>NUCLEOTIDE SEQUENCE [LARGE SCALE GENOMIC DNA]</scope>
    <source>
        <strain evidence="3">CECT 8472</strain>
    </source>
</reference>
<dbReference type="EMBL" id="JBHSCW010000001">
    <property type="protein sequence ID" value="MFC4349991.1"/>
    <property type="molecule type" value="Genomic_DNA"/>
</dbReference>
<feature type="region of interest" description="Disordered" evidence="1">
    <location>
        <begin position="1"/>
        <end position="73"/>
    </location>
</feature>
<feature type="compositionally biased region" description="Basic and acidic residues" evidence="1">
    <location>
        <begin position="44"/>
        <end position="56"/>
    </location>
</feature>
<accession>A0ABV8UGN6</accession>
<sequence length="73" mass="8770">MQDDIRQRDLSGKTVSQMSEEERKELKRRMKEFVGAMRQTSRQHPAEKNGSEEQTRRQRRWNPGRDGQVRKRG</sequence>
<gene>
    <name evidence="2" type="ORF">ACFOW6_00390</name>
</gene>
<keyword evidence="3" id="KW-1185">Reference proteome</keyword>
<dbReference type="RefSeq" id="WP_382420004.1">
    <property type="nucleotide sequence ID" value="NZ_JBHSCW010000001.1"/>
</dbReference>
<organism evidence="2 3">
    <name type="scientific">Fodinicurvata halophila</name>
    <dbReference type="NCBI Taxonomy" id="1419723"/>
    <lineage>
        <taxon>Bacteria</taxon>
        <taxon>Pseudomonadati</taxon>
        <taxon>Pseudomonadota</taxon>
        <taxon>Alphaproteobacteria</taxon>
        <taxon>Rhodospirillales</taxon>
        <taxon>Rhodovibrionaceae</taxon>
        <taxon>Fodinicurvata</taxon>
    </lineage>
</organism>
<evidence type="ECO:0000313" key="2">
    <source>
        <dbReference type="EMBL" id="MFC4349991.1"/>
    </source>
</evidence>